<dbReference type="InterPro" id="IPR017871">
    <property type="entry name" value="ABC_transporter-like_CS"/>
</dbReference>
<dbReference type="GO" id="GO:0005524">
    <property type="term" value="F:ATP binding"/>
    <property type="evidence" value="ECO:0007669"/>
    <property type="project" value="UniProtKB-KW"/>
</dbReference>
<keyword evidence="6" id="KW-0067">ATP-binding</keyword>
<protein>
    <recommendedName>
        <fullName evidence="10">ABC transporter domain-containing protein</fullName>
    </recommendedName>
</protein>
<keyword evidence="12" id="KW-1185">Reference proteome</keyword>
<keyword evidence="3" id="KW-0813">Transport</keyword>
<organism evidence="11 12">
    <name type="scientific">Chrysophaeum taylorii</name>
    <dbReference type="NCBI Taxonomy" id="2483200"/>
    <lineage>
        <taxon>Eukaryota</taxon>
        <taxon>Sar</taxon>
        <taxon>Stramenopiles</taxon>
        <taxon>Ochrophyta</taxon>
        <taxon>Pelagophyceae</taxon>
        <taxon>Pelagomonadales</taxon>
        <taxon>Pelagomonadaceae</taxon>
        <taxon>Chrysophaeum</taxon>
    </lineage>
</organism>
<keyword evidence="8 9" id="KW-0472">Membrane</keyword>
<evidence type="ECO:0000256" key="4">
    <source>
        <dbReference type="ARBA" id="ARBA00022692"/>
    </source>
</evidence>
<dbReference type="Pfam" id="PF00005">
    <property type="entry name" value="ABC_tran"/>
    <property type="match status" value="1"/>
</dbReference>
<dbReference type="InterPro" id="IPR003439">
    <property type="entry name" value="ABC_transporter-like_ATP-bd"/>
</dbReference>
<evidence type="ECO:0000256" key="7">
    <source>
        <dbReference type="ARBA" id="ARBA00022989"/>
    </source>
</evidence>
<evidence type="ECO:0000256" key="3">
    <source>
        <dbReference type="ARBA" id="ARBA00022448"/>
    </source>
</evidence>
<feature type="transmembrane region" description="Helical" evidence="9">
    <location>
        <begin position="469"/>
        <end position="492"/>
    </location>
</feature>
<keyword evidence="7 9" id="KW-1133">Transmembrane helix</keyword>
<evidence type="ECO:0000256" key="5">
    <source>
        <dbReference type="ARBA" id="ARBA00022741"/>
    </source>
</evidence>
<dbReference type="InterPro" id="IPR052215">
    <property type="entry name" value="Plant_ABCG"/>
</dbReference>
<evidence type="ECO:0000256" key="8">
    <source>
        <dbReference type="ARBA" id="ARBA00023136"/>
    </source>
</evidence>
<evidence type="ECO:0000256" key="9">
    <source>
        <dbReference type="SAM" id="Phobius"/>
    </source>
</evidence>
<comment type="caution">
    <text evidence="11">The sequence shown here is derived from an EMBL/GenBank/DDBJ whole genome shotgun (WGS) entry which is preliminary data.</text>
</comment>
<dbReference type="Gene3D" id="3.40.50.300">
    <property type="entry name" value="P-loop containing nucleotide triphosphate hydrolases"/>
    <property type="match status" value="1"/>
</dbReference>
<dbReference type="PANTHER" id="PTHR48042">
    <property type="entry name" value="ABC TRANSPORTER G FAMILY MEMBER 11"/>
    <property type="match status" value="1"/>
</dbReference>
<dbReference type="Pfam" id="PF01061">
    <property type="entry name" value="ABC2_membrane"/>
    <property type="match status" value="1"/>
</dbReference>
<dbReference type="AlphaFoldDB" id="A0AAD7UNM1"/>
<comment type="subcellular location">
    <subcellularLocation>
        <location evidence="1">Membrane</location>
        <topology evidence="1">Multi-pass membrane protein</topology>
    </subcellularLocation>
</comment>
<accession>A0AAD7UNM1</accession>
<gene>
    <name evidence="11" type="ORF">CTAYLR_006584</name>
</gene>
<dbReference type="GO" id="GO:0140359">
    <property type="term" value="F:ABC-type transporter activity"/>
    <property type="evidence" value="ECO:0007669"/>
    <property type="project" value="InterPro"/>
</dbReference>
<name>A0AAD7UNM1_9STRA</name>
<feature type="transmembrane region" description="Helical" evidence="9">
    <location>
        <begin position="330"/>
        <end position="349"/>
    </location>
</feature>
<comment type="similarity">
    <text evidence="2">Belongs to the ABC transporter superfamily. ABCG family. Eye pigment precursor importer (TC 3.A.1.204) subfamily.</text>
</comment>
<dbReference type="EMBL" id="JAQMWT010000050">
    <property type="protein sequence ID" value="KAJ8612431.1"/>
    <property type="molecule type" value="Genomic_DNA"/>
</dbReference>
<dbReference type="GO" id="GO:0016020">
    <property type="term" value="C:membrane"/>
    <property type="evidence" value="ECO:0007669"/>
    <property type="project" value="UniProtKB-SubCell"/>
</dbReference>
<reference evidence="11" key="1">
    <citation type="submission" date="2023-01" db="EMBL/GenBank/DDBJ databases">
        <title>Metagenome sequencing of chrysophaentin producing Chrysophaeum taylorii.</title>
        <authorList>
            <person name="Davison J."/>
            <person name="Bewley C."/>
        </authorList>
    </citation>
    <scope>NUCLEOTIDE SEQUENCE</scope>
    <source>
        <strain evidence="11">NIES-1699</strain>
    </source>
</reference>
<sequence length="579" mass="63760">MFQTSALVADVEDQKEEDLELVWRDVRFEVPGKVILDNLWGSASAGRVTAIMGPSGCGKTTLLDFLAQRIDTKKRGRSVSGSITLVGAKARAAYVQQEDALVGVLTVAETLAVAAAFAGAPRSRADELVREFGLESAKDTMVGTIFQKGISGGQKRRLSIAVELVARPRLVLLDEPTSGLDSASALAVITQLSQIAGAIDQCKECKRVAVACTLHQPSNAVWALVDRVCFLAAGKLVYFGGTQAELLDFFNRCEHPVPQYANVADYVLSLINQDFPGHADVDKIVAAFAFDPPEVPPQLVVPDVTPPRAGGFSRFITLCGRGFKELSRDVGIIGVRLAMYTMLSALIAIEYLNLGDKKGDTDVNARVSVLFYVHAFLVFMSVAVLPFYIIQRAVFIKERCNGAYGVPEYVAAKFVVALPGVFLIAIVSSVLVVFPAKLNGFPIYFLDLFVSLLIAESFMAFIAAIVPHFIVGIALAAGIFGFNMLVEGFFLFKHDIPVYLIWGYYYAFHTYTFRVFMHNEFNPINDFNGPQFRDGKQVLRFYDMGNVNVTHDFAVLIAWIVFFQICYTMVLYFYHTGRR</sequence>
<dbReference type="SUPFAM" id="SSF52540">
    <property type="entry name" value="P-loop containing nucleoside triphosphate hydrolases"/>
    <property type="match status" value="1"/>
</dbReference>
<dbReference type="PROSITE" id="PS00211">
    <property type="entry name" value="ABC_TRANSPORTER_1"/>
    <property type="match status" value="1"/>
</dbReference>
<dbReference type="GO" id="GO:0016887">
    <property type="term" value="F:ATP hydrolysis activity"/>
    <property type="evidence" value="ECO:0007669"/>
    <property type="project" value="InterPro"/>
</dbReference>
<dbReference type="PROSITE" id="PS50893">
    <property type="entry name" value="ABC_TRANSPORTER_2"/>
    <property type="match status" value="1"/>
</dbReference>
<dbReference type="SMART" id="SM00382">
    <property type="entry name" value="AAA"/>
    <property type="match status" value="1"/>
</dbReference>
<feature type="transmembrane region" description="Helical" evidence="9">
    <location>
        <begin position="369"/>
        <end position="390"/>
    </location>
</feature>
<feature type="transmembrane region" description="Helical" evidence="9">
    <location>
        <begin position="553"/>
        <end position="574"/>
    </location>
</feature>
<evidence type="ECO:0000256" key="1">
    <source>
        <dbReference type="ARBA" id="ARBA00004141"/>
    </source>
</evidence>
<feature type="domain" description="ABC transporter" evidence="10">
    <location>
        <begin position="21"/>
        <end position="258"/>
    </location>
</feature>
<dbReference type="Proteomes" id="UP001230188">
    <property type="component" value="Unassembled WGS sequence"/>
</dbReference>
<evidence type="ECO:0000259" key="10">
    <source>
        <dbReference type="PROSITE" id="PS50893"/>
    </source>
</evidence>
<feature type="transmembrane region" description="Helical" evidence="9">
    <location>
        <begin position="441"/>
        <end position="462"/>
    </location>
</feature>
<evidence type="ECO:0000313" key="12">
    <source>
        <dbReference type="Proteomes" id="UP001230188"/>
    </source>
</evidence>
<evidence type="ECO:0000313" key="11">
    <source>
        <dbReference type="EMBL" id="KAJ8612431.1"/>
    </source>
</evidence>
<dbReference type="PANTHER" id="PTHR48042:SF11">
    <property type="entry name" value="ABC TRANSPORTER G FAMILY MEMBER 11"/>
    <property type="match status" value="1"/>
</dbReference>
<keyword evidence="4 9" id="KW-0812">Transmembrane</keyword>
<proteinExistence type="inferred from homology"/>
<keyword evidence="5" id="KW-0547">Nucleotide-binding</keyword>
<dbReference type="InterPro" id="IPR013525">
    <property type="entry name" value="ABC2_TM"/>
</dbReference>
<dbReference type="InterPro" id="IPR003593">
    <property type="entry name" value="AAA+_ATPase"/>
</dbReference>
<evidence type="ECO:0000256" key="6">
    <source>
        <dbReference type="ARBA" id="ARBA00022840"/>
    </source>
</evidence>
<feature type="transmembrane region" description="Helical" evidence="9">
    <location>
        <begin position="410"/>
        <end position="435"/>
    </location>
</feature>
<dbReference type="InterPro" id="IPR027417">
    <property type="entry name" value="P-loop_NTPase"/>
</dbReference>
<evidence type="ECO:0000256" key="2">
    <source>
        <dbReference type="ARBA" id="ARBA00005814"/>
    </source>
</evidence>